<evidence type="ECO:0000313" key="3">
    <source>
        <dbReference type="EMBL" id="PJI86065.1"/>
    </source>
</evidence>
<feature type="signal peptide" evidence="1">
    <location>
        <begin position="1"/>
        <end position="20"/>
    </location>
</feature>
<feature type="domain" description="YHYH" evidence="2">
    <location>
        <begin position="62"/>
        <end position="241"/>
    </location>
</feature>
<reference evidence="3 4" key="1">
    <citation type="submission" date="2017-11" db="EMBL/GenBank/DDBJ databases">
        <title>Genomic Encyclopedia of Archaeal and Bacterial Type Strains, Phase II (KMG-II): From Individual Species to Whole Genera.</title>
        <authorList>
            <person name="Goeker M."/>
        </authorList>
    </citation>
    <scope>NUCLEOTIDE SEQUENCE [LARGE SCALE GENOMIC DNA]</scope>
    <source>
        <strain evidence="3 4">DSM 29128</strain>
    </source>
</reference>
<dbReference type="AlphaFoldDB" id="A0A2M8W558"/>
<organism evidence="3 4">
    <name type="scientific">Yoonia maricola</name>
    <dbReference type="NCBI Taxonomy" id="420999"/>
    <lineage>
        <taxon>Bacteria</taxon>
        <taxon>Pseudomonadati</taxon>
        <taxon>Pseudomonadota</taxon>
        <taxon>Alphaproteobacteria</taxon>
        <taxon>Rhodobacterales</taxon>
        <taxon>Paracoccaceae</taxon>
        <taxon>Yoonia</taxon>
    </lineage>
</organism>
<protein>
    <submittedName>
        <fullName evidence="3">YHYH protein</fullName>
    </submittedName>
</protein>
<dbReference type="InterPro" id="IPR025924">
    <property type="entry name" value="YHYH_dom"/>
</dbReference>
<gene>
    <name evidence="3" type="ORF">BC777_2422</name>
</gene>
<accession>A0A2M8W558</accession>
<sequence length="264" mass="28523">MKALYATTVLTLLAASAAQAHELNITIQLDQRCIVSNGIPDHEVGTWREGAVVEPQDHLFCVDATPEDTGTITDQGVFISGMTLTGIPLRPGTAEWYNPDADADAERPWTRDRSSGWNVEGVGGLIMDAQNAHVDGDGMYHYHGIPEAVMSNLEGTLFAYAADGFEIRYVGGDVQSSYQLKEGEREGEGAPEGVHDGTYVQDWEYIEGSGTLDECNGTMVDGEYVYYATDTFPFFPRCFRGNVTEAALGGGGGDRPEPPVENDG</sequence>
<feature type="chain" id="PRO_5014715042" evidence="1">
    <location>
        <begin position="21"/>
        <end position="264"/>
    </location>
</feature>
<proteinExistence type="predicted"/>
<dbReference type="RefSeq" id="WP_100368394.1">
    <property type="nucleotide sequence ID" value="NZ_PGTY01000002.1"/>
</dbReference>
<dbReference type="EMBL" id="PGTY01000002">
    <property type="protein sequence ID" value="PJI86065.1"/>
    <property type="molecule type" value="Genomic_DNA"/>
</dbReference>
<evidence type="ECO:0000259" key="2">
    <source>
        <dbReference type="Pfam" id="PF14240"/>
    </source>
</evidence>
<keyword evidence="4" id="KW-1185">Reference proteome</keyword>
<evidence type="ECO:0000313" key="4">
    <source>
        <dbReference type="Proteomes" id="UP000228531"/>
    </source>
</evidence>
<keyword evidence="1" id="KW-0732">Signal</keyword>
<comment type="caution">
    <text evidence="3">The sequence shown here is derived from an EMBL/GenBank/DDBJ whole genome shotgun (WGS) entry which is preliminary data.</text>
</comment>
<dbReference type="Pfam" id="PF14240">
    <property type="entry name" value="YHYH"/>
    <property type="match status" value="1"/>
</dbReference>
<evidence type="ECO:0000256" key="1">
    <source>
        <dbReference type="SAM" id="SignalP"/>
    </source>
</evidence>
<name>A0A2M8W558_9RHOB</name>
<dbReference type="Proteomes" id="UP000228531">
    <property type="component" value="Unassembled WGS sequence"/>
</dbReference>
<dbReference type="OrthoDB" id="9796530at2"/>